<evidence type="ECO:0000256" key="2">
    <source>
        <dbReference type="ARBA" id="ARBA00023125"/>
    </source>
</evidence>
<dbReference type="Gene3D" id="4.10.520.10">
    <property type="entry name" value="IHF-like DNA-binding proteins"/>
    <property type="match status" value="1"/>
</dbReference>
<keyword evidence="6" id="KW-1185">Reference proteome</keyword>
<feature type="compositionally biased region" description="Low complexity" evidence="4">
    <location>
        <begin position="90"/>
        <end position="114"/>
    </location>
</feature>
<dbReference type="EMBL" id="BAAARW010000005">
    <property type="protein sequence ID" value="GAA2408964.1"/>
    <property type="molecule type" value="Genomic_DNA"/>
</dbReference>
<comment type="caution">
    <text evidence="5">The sequence shown here is derived from an EMBL/GenBank/DDBJ whole genome shotgun (WGS) entry which is preliminary data.</text>
</comment>
<proteinExistence type="inferred from homology"/>
<dbReference type="InterPro" id="IPR000119">
    <property type="entry name" value="Hist_DNA-bd"/>
</dbReference>
<accession>A0ABN3IM69</accession>
<dbReference type="PANTHER" id="PTHR33175:SF3">
    <property type="entry name" value="DNA-BINDING PROTEIN HU-BETA"/>
    <property type="match status" value="1"/>
</dbReference>
<dbReference type="Proteomes" id="UP001501231">
    <property type="component" value="Unassembled WGS sequence"/>
</dbReference>
<dbReference type="Pfam" id="PF00216">
    <property type="entry name" value="Bac_DNA_binding"/>
    <property type="match status" value="1"/>
</dbReference>
<dbReference type="PANTHER" id="PTHR33175">
    <property type="entry name" value="DNA-BINDING PROTEIN HU"/>
    <property type="match status" value="1"/>
</dbReference>
<organism evidence="5 6">
    <name type="scientific">Actinomadura vinacea</name>
    <dbReference type="NCBI Taxonomy" id="115336"/>
    <lineage>
        <taxon>Bacteria</taxon>
        <taxon>Bacillati</taxon>
        <taxon>Actinomycetota</taxon>
        <taxon>Actinomycetes</taxon>
        <taxon>Streptosporangiales</taxon>
        <taxon>Thermomonosporaceae</taxon>
        <taxon>Actinomadura</taxon>
    </lineage>
</organism>
<evidence type="ECO:0000256" key="3">
    <source>
        <dbReference type="RuleBase" id="RU003939"/>
    </source>
</evidence>
<evidence type="ECO:0000313" key="6">
    <source>
        <dbReference type="Proteomes" id="UP001501231"/>
    </source>
</evidence>
<dbReference type="CDD" id="cd13831">
    <property type="entry name" value="HU"/>
    <property type="match status" value="1"/>
</dbReference>
<dbReference type="PRINTS" id="PR01727">
    <property type="entry name" value="DNABINDINGHU"/>
</dbReference>
<dbReference type="InterPro" id="IPR020816">
    <property type="entry name" value="Histone-like_DNA-bd_CS"/>
</dbReference>
<evidence type="ECO:0008006" key="7">
    <source>
        <dbReference type="Google" id="ProtNLM"/>
    </source>
</evidence>
<feature type="region of interest" description="Disordered" evidence="4">
    <location>
        <begin position="90"/>
        <end position="171"/>
    </location>
</feature>
<reference evidence="5 6" key="1">
    <citation type="journal article" date="2019" name="Int. J. Syst. Evol. Microbiol.">
        <title>The Global Catalogue of Microorganisms (GCM) 10K type strain sequencing project: providing services to taxonomists for standard genome sequencing and annotation.</title>
        <authorList>
            <consortium name="The Broad Institute Genomics Platform"/>
            <consortium name="The Broad Institute Genome Sequencing Center for Infectious Disease"/>
            <person name="Wu L."/>
            <person name="Ma J."/>
        </authorList>
    </citation>
    <scope>NUCLEOTIDE SEQUENCE [LARGE SCALE GENOMIC DNA]</scope>
    <source>
        <strain evidence="5 6">JCM 3325</strain>
    </source>
</reference>
<feature type="compositionally biased region" description="Basic residues" evidence="4">
    <location>
        <begin position="152"/>
        <end position="171"/>
    </location>
</feature>
<dbReference type="SUPFAM" id="SSF47729">
    <property type="entry name" value="IHF-like DNA-binding proteins"/>
    <property type="match status" value="1"/>
</dbReference>
<dbReference type="PROSITE" id="PS00045">
    <property type="entry name" value="HISTONE_LIKE"/>
    <property type="match status" value="1"/>
</dbReference>
<feature type="compositionally biased region" description="Basic and acidic residues" evidence="4">
    <location>
        <begin position="141"/>
        <end position="151"/>
    </location>
</feature>
<dbReference type="InterPro" id="IPR010992">
    <property type="entry name" value="IHF-like_DNA-bd_dom_sf"/>
</dbReference>
<keyword evidence="2" id="KW-0238">DNA-binding</keyword>
<comment type="similarity">
    <text evidence="3">Belongs to the bacterial histone-like protein family.</text>
</comment>
<protein>
    <recommendedName>
        <fullName evidence="7">HU family DNA-binding protein</fullName>
    </recommendedName>
</protein>
<keyword evidence="1" id="KW-0226">DNA condensation</keyword>
<evidence type="ECO:0000313" key="5">
    <source>
        <dbReference type="EMBL" id="GAA2408964.1"/>
    </source>
</evidence>
<evidence type="ECO:0000256" key="1">
    <source>
        <dbReference type="ARBA" id="ARBA00023067"/>
    </source>
</evidence>
<sequence>MNKSELIEAVAERTGSERAVARRHVDAVFDAIIDSVTAGERVLVTGFGTFDRHARPARTARNPRTGQAVEVAAGEVPTFRFGQTFRNRVAEGGEVAPAPAKAKAAEKSTAATAVEVEEPKPPKKAKNGKKDAAAGKKARKEAKVSTKDSAKKPGRKGGKKSGTGKKAAKTR</sequence>
<gene>
    <name evidence="5" type="ORF">GCM10010191_16900</name>
</gene>
<dbReference type="RefSeq" id="WP_344588034.1">
    <property type="nucleotide sequence ID" value="NZ_BAAARW010000005.1"/>
</dbReference>
<dbReference type="SMART" id="SM00411">
    <property type="entry name" value="BHL"/>
    <property type="match status" value="1"/>
</dbReference>
<name>A0ABN3IM69_9ACTN</name>
<evidence type="ECO:0000256" key="4">
    <source>
        <dbReference type="SAM" id="MobiDB-lite"/>
    </source>
</evidence>